<keyword evidence="3" id="KW-1185">Reference proteome</keyword>
<dbReference type="InterPro" id="IPR052746">
    <property type="entry name" value="MlaB_ABC_Transporter"/>
</dbReference>
<dbReference type="Pfam" id="PF13466">
    <property type="entry name" value="STAS_2"/>
    <property type="match status" value="1"/>
</dbReference>
<dbReference type="RefSeq" id="WP_128227899.1">
    <property type="nucleotide sequence ID" value="NZ_SACR01000002.1"/>
</dbReference>
<dbReference type="Gene3D" id="3.30.750.24">
    <property type="entry name" value="STAS domain"/>
    <property type="match status" value="1"/>
</dbReference>
<evidence type="ECO:0000313" key="2">
    <source>
        <dbReference type="EMBL" id="RVU47436.1"/>
    </source>
</evidence>
<dbReference type="InterPro" id="IPR002645">
    <property type="entry name" value="STAS_dom"/>
</dbReference>
<dbReference type="PANTHER" id="PTHR35849:SF2">
    <property type="entry name" value="BLR2341 PROTEIN"/>
    <property type="match status" value="1"/>
</dbReference>
<dbReference type="PANTHER" id="PTHR35849">
    <property type="entry name" value="BLR2341 PROTEIN"/>
    <property type="match status" value="1"/>
</dbReference>
<evidence type="ECO:0000259" key="1">
    <source>
        <dbReference type="PROSITE" id="PS50801"/>
    </source>
</evidence>
<reference evidence="2 3" key="1">
    <citation type="submission" date="2019-01" db="EMBL/GenBank/DDBJ databases">
        <authorList>
            <person name="Chen W.-M."/>
        </authorList>
    </citation>
    <scope>NUCLEOTIDE SEQUENCE [LARGE SCALE GENOMIC DNA]</scope>
    <source>
        <strain evidence="2 3">KYPY4</strain>
    </source>
</reference>
<dbReference type="InterPro" id="IPR036513">
    <property type="entry name" value="STAS_dom_sf"/>
</dbReference>
<dbReference type="PROSITE" id="PS50801">
    <property type="entry name" value="STAS"/>
    <property type="match status" value="1"/>
</dbReference>
<dbReference type="InterPro" id="IPR058548">
    <property type="entry name" value="MlaB-like_STAS"/>
</dbReference>
<comment type="caution">
    <text evidence="2">The sequence shown here is derived from an EMBL/GenBank/DDBJ whole genome shotgun (WGS) entry which is preliminary data.</text>
</comment>
<sequence length="92" mass="9121">MQLPADATLTKVAELAAALPSAVSGGSGTFTVDASALTAYDTATIALLMQARRAAQAAGRGFSVSGAPQQLQQLAALYGVEELLALSPSAAS</sequence>
<dbReference type="AlphaFoldDB" id="A0A437RKX5"/>
<dbReference type="SUPFAM" id="SSF52091">
    <property type="entry name" value="SpoIIaa-like"/>
    <property type="match status" value="1"/>
</dbReference>
<protein>
    <submittedName>
        <fullName evidence="2">STAS domain-containing protein</fullName>
    </submittedName>
</protein>
<dbReference type="EMBL" id="SACR01000002">
    <property type="protein sequence ID" value="RVU47436.1"/>
    <property type="molecule type" value="Genomic_DNA"/>
</dbReference>
<name>A0A437RKX5_9BURK</name>
<organism evidence="2 3">
    <name type="scientific">Rubrivivax rivuli</name>
    <dbReference type="NCBI Taxonomy" id="1862385"/>
    <lineage>
        <taxon>Bacteria</taxon>
        <taxon>Pseudomonadati</taxon>
        <taxon>Pseudomonadota</taxon>
        <taxon>Betaproteobacteria</taxon>
        <taxon>Burkholderiales</taxon>
        <taxon>Sphaerotilaceae</taxon>
        <taxon>Rubrivivax</taxon>
    </lineage>
</organism>
<gene>
    <name evidence="2" type="ORF">EOE66_06750</name>
</gene>
<feature type="domain" description="STAS" evidence="1">
    <location>
        <begin position="1"/>
        <end position="92"/>
    </location>
</feature>
<proteinExistence type="predicted"/>
<dbReference type="Proteomes" id="UP000285575">
    <property type="component" value="Unassembled WGS sequence"/>
</dbReference>
<accession>A0A437RKX5</accession>
<evidence type="ECO:0000313" key="3">
    <source>
        <dbReference type="Proteomes" id="UP000285575"/>
    </source>
</evidence>